<protein>
    <recommendedName>
        <fullName evidence="1">Mutator-like transposase domain-containing protein</fullName>
    </recommendedName>
</protein>
<evidence type="ECO:0000259" key="1">
    <source>
        <dbReference type="Pfam" id="PF20700"/>
    </source>
</evidence>
<proteinExistence type="predicted"/>
<dbReference type="EMBL" id="BGPR01003548">
    <property type="protein sequence ID" value="GBM89541.1"/>
    <property type="molecule type" value="Genomic_DNA"/>
</dbReference>
<dbReference type="InterPro" id="IPR049012">
    <property type="entry name" value="Mutator_transp_dom"/>
</dbReference>
<organism evidence="2 3">
    <name type="scientific">Araneus ventricosus</name>
    <name type="common">Orbweaver spider</name>
    <name type="synonym">Epeira ventricosa</name>
    <dbReference type="NCBI Taxonomy" id="182803"/>
    <lineage>
        <taxon>Eukaryota</taxon>
        <taxon>Metazoa</taxon>
        <taxon>Ecdysozoa</taxon>
        <taxon>Arthropoda</taxon>
        <taxon>Chelicerata</taxon>
        <taxon>Arachnida</taxon>
        <taxon>Araneae</taxon>
        <taxon>Araneomorphae</taxon>
        <taxon>Entelegynae</taxon>
        <taxon>Araneoidea</taxon>
        <taxon>Araneidae</taxon>
        <taxon>Araneus</taxon>
    </lineage>
</organism>
<evidence type="ECO:0000313" key="3">
    <source>
        <dbReference type="Proteomes" id="UP000499080"/>
    </source>
</evidence>
<dbReference type="OrthoDB" id="6154036at2759"/>
<reference evidence="2 3" key="1">
    <citation type="journal article" date="2019" name="Sci. Rep.">
        <title>Orb-weaving spider Araneus ventricosus genome elucidates the spidroin gene catalogue.</title>
        <authorList>
            <person name="Kono N."/>
            <person name="Nakamura H."/>
            <person name="Ohtoshi R."/>
            <person name="Moran D.A.P."/>
            <person name="Shinohara A."/>
            <person name="Yoshida Y."/>
            <person name="Fujiwara M."/>
            <person name="Mori M."/>
            <person name="Tomita M."/>
            <person name="Arakawa K."/>
        </authorList>
    </citation>
    <scope>NUCLEOTIDE SEQUENCE [LARGE SCALE GENOMIC DNA]</scope>
</reference>
<dbReference type="AlphaFoldDB" id="A0A4Y2JGW9"/>
<accession>A0A4Y2JGW9</accession>
<comment type="caution">
    <text evidence="2">The sequence shown here is derived from an EMBL/GenBank/DDBJ whole genome shotgun (WGS) entry which is preliminary data.</text>
</comment>
<dbReference type="Pfam" id="PF20700">
    <property type="entry name" value="Mutator"/>
    <property type="match status" value="1"/>
</dbReference>
<sequence length="114" mass="12317">MHSVGQGIEGLKMFCGIMDLIPPVLQKQYEKICKIINDASKNMTIESHAVNEEVAAAESTDIIISGDGTWKTRGHTSQIGVCTEIGADTEKVIDAKVLSKACKGCSLWKGPRLQ</sequence>
<gene>
    <name evidence="2" type="ORF">AVEN_259325_1</name>
</gene>
<feature type="domain" description="Mutator-like transposase" evidence="1">
    <location>
        <begin position="2"/>
        <end position="110"/>
    </location>
</feature>
<dbReference type="Proteomes" id="UP000499080">
    <property type="component" value="Unassembled WGS sequence"/>
</dbReference>
<name>A0A4Y2JGW9_ARAVE</name>
<keyword evidence="3" id="KW-1185">Reference proteome</keyword>
<evidence type="ECO:0000313" key="2">
    <source>
        <dbReference type="EMBL" id="GBM89541.1"/>
    </source>
</evidence>